<gene>
    <name evidence="3" type="ORF">FisN_2Lh528</name>
</gene>
<accession>A0A1Z5JB05</accession>
<proteinExistence type="predicted"/>
<protein>
    <submittedName>
        <fullName evidence="3">Uncharacterized protein</fullName>
    </submittedName>
</protein>
<evidence type="ECO:0000313" key="3">
    <source>
        <dbReference type="EMBL" id="GAX10998.1"/>
    </source>
</evidence>
<organism evidence="3 4">
    <name type="scientific">Fistulifera solaris</name>
    <name type="common">Oleaginous diatom</name>
    <dbReference type="NCBI Taxonomy" id="1519565"/>
    <lineage>
        <taxon>Eukaryota</taxon>
        <taxon>Sar</taxon>
        <taxon>Stramenopiles</taxon>
        <taxon>Ochrophyta</taxon>
        <taxon>Bacillariophyta</taxon>
        <taxon>Bacillariophyceae</taxon>
        <taxon>Bacillariophycidae</taxon>
        <taxon>Naviculales</taxon>
        <taxon>Naviculaceae</taxon>
        <taxon>Fistulifera</taxon>
    </lineage>
</organism>
<sequence>MDKKGQVVGFTVRSHADPKSEQNDYDFNYDPFWDDGTDFDKLYEGIDDEYEDGPQQDPYPPIENKVPDDDDLIIDISKKWVNKICSEMGICPFTNGPDKAGLPLGNVYYDVDRSTTMEDMYARYWKEVVRLENSDEREMSTILLIAPEFCLDQIEVFDTFTTTLTQPLAPLEIENLIQLVFFHPQWSFRDGSARSGKQAGAANYARRSPWPMFNILRTNQVRAAQKGIPTGLVYKQNEKTMQSVGVDKLETMLRLRDWSEIADLKVNRREYDALKIAQDFQETGKVRDTDISLVHDSTPAANKVDRNQVEQGNLVNVMKQALEKRLGMDGQVATKLSGPETSATALAADFLLQELDRIANPVPIEASSTADSLASRIEGTSSSVITSTDGETDELKRLKAARFEEARKAIFDELRAAEDQAKRTSKRGDEMNARIFDGTGIPETIEDGLFPEGLNPDNFY</sequence>
<keyword evidence="1" id="KW-0175">Coiled coil</keyword>
<keyword evidence="4" id="KW-1185">Reference proteome</keyword>
<dbReference type="Proteomes" id="UP000198406">
    <property type="component" value="Unassembled WGS sequence"/>
</dbReference>
<dbReference type="EMBL" id="BDSP01000032">
    <property type="protein sequence ID" value="GAX10998.1"/>
    <property type="molecule type" value="Genomic_DNA"/>
</dbReference>
<evidence type="ECO:0000256" key="2">
    <source>
        <dbReference type="SAM" id="MobiDB-lite"/>
    </source>
</evidence>
<dbReference type="OrthoDB" id="5376at2759"/>
<dbReference type="Pfam" id="PF07209">
    <property type="entry name" value="DUF1415"/>
    <property type="match status" value="1"/>
</dbReference>
<dbReference type="AlphaFoldDB" id="A0A1Z5JB05"/>
<dbReference type="InParanoid" id="A0A1Z5JB05"/>
<evidence type="ECO:0000313" key="4">
    <source>
        <dbReference type="Proteomes" id="UP000198406"/>
    </source>
</evidence>
<feature type="coiled-coil region" evidence="1">
    <location>
        <begin position="400"/>
        <end position="434"/>
    </location>
</feature>
<name>A0A1Z5JB05_FISSO</name>
<comment type="caution">
    <text evidence="3">The sequence shown here is derived from an EMBL/GenBank/DDBJ whole genome shotgun (WGS) entry which is preliminary data.</text>
</comment>
<feature type="region of interest" description="Disordered" evidence="2">
    <location>
        <begin position="44"/>
        <end position="67"/>
    </location>
</feature>
<evidence type="ECO:0000256" key="1">
    <source>
        <dbReference type="SAM" id="Coils"/>
    </source>
</evidence>
<reference evidence="3 4" key="1">
    <citation type="journal article" date="2015" name="Plant Cell">
        <title>Oil accumulation by the oleaginous diatom Fistulifera solaris as revealed by the genome and transcriptome.</title>
        <authorList>
            <person name="Tanaka T."/>
            <person name="Maeda Y."/>
            <person name="Veluchamy A."/>
            <person name="Tanaka M."/>
            <person name="Abida H."/>
            <person name="Marechal E."/>
            <person name="Bowler C."/>
            <person name="Muto M."/>
            <person name="Sunaga Y."/>
            <person name="Tanaka M."/>
            <person name="Yoshino T."/>
            <person name="Taniguchi T."/>
            <person name="Fukuda Y."/>
            <person name="Nemoto M."/>
            <person name="Matsumoto M."/>
            <person name="Wong P.S."/>
            <person name="Aburatani S."/>
            <person name="Fujibuchi W."/>
        </authorList>
    </citation>
    <scope>NUCLEOTIDE SEQUENCE [LARGE SCALE GENOMIC DNA]</scope>
    <source>
        <strain evidence="3 4">JPCC DA0580</strain>
    </source>
</reference>
<feature type="compositionally biased region" description="Acidic residues" evidence="2">
    <location>
        <begin position="45"/>
        <end position="54"/>
    </location>
</feature>
<dbReference type="InterPro" id="IPR009858">
    <property type="entry name" value="DUF1415"/>
</dbReference>
<feature type="region of interest" description="Disordered" evidence="2">
    <location>
        <begin position="1"/>
        <end position="31"/>
    </location>
</feature>